<evidence type="ECO:0000313" key="3">
    <source>
        <dbReference type="EMBL" id="CAF3703649.1"/>
    </source>
</evidence>
<feature type="compositionally biased region" description="Polar residues" evidence="1">
    <location>
        <begin position="227"/>
        <end position="243"/>
    </location>
</feature>
<dbReference type="EMBL" id="CAJOBB010000548">
    <property type="protein sequence ID" value="CAF3703649.1"/>
    <property type="molecule type" value="Genomic_DNA"/>
</dbReference>
<sequence>MDKNNNILTDEQWSQLCEAVNIFDRNGDRTILNQVLVSLMTTIIYSLDGDDDDDHKENELVITLIESEVAQLIDVMVSGSSWFCRRRRIQPFIQNNQTFANYLINLARAKSLDANNTGFIPKQTIKLKLIAAAIEKAKTNPDAARDTICHLKETDDNKLSNVSPASGKSRLALVLRNEDDILWDTLVLFDAMIFEREKKNPTVNNTAATVSKRKRSRKRQNSSNKQVTRSNSTHTNDSAMLFDQNPSTFDGNIGYSSSFILPATSNISTKDLQISMDLTQDEIFVKKLFDDSDMVRNDSSLNTTLNTSDDQLNNLFSDIDIIPNDPNLNMTPETIDELLNHPFDGTASVDDTLSNL</sequence>
<comment type="caution">
    <text evidence="2">The sequence shown here is derived from an EMBL/GenBank/DDBJ whole genome shotgun (WGS) entry which is preliminary data.</text>
</comment>
<evidence type="ECO:0008006" key="5">
    <source>
        <dbReference type="Google" id="ProtNLM"/>
    </source>
</evidence>
<evidence type="ECO:0000313" key="4">
    <source>
        <dbReference type="Proteomes" id="UP000663860"/>
    </source>
</evidence>
<proteinExistence type="predicted"/>
<organism evidence="2 4">
    <name type="scientific">Adineta steineri</name>
    <dbReference type="NCBI Taxonomy" id="433720"/>
    <lineage>
        <taxon>Eukaryota</taxon>
        <taxon>Metazoa</taxon>
        <taxon>Spiralia</taxon>
        <taxon>Gnathifera</taxon>
        <taxon>Rotifera</taxon>
        <taxon>Eurotatoria</taxon>
        <taxon>Bdelloidea</taxon>
        <taxon>Adinetida</taxon>
        <taxon>Adinetidae</taxon>
        <taxon>Adineta</taxon>
    </lineage>
</organism>
<reference evidence="2" key="1">
    <citation type="submission" date="2021-02" db="EMBL/GenBank/DDBJ databases">
        <authorList>
            <person name="Nowell W R."/>
        </authorList>
    </citation>
    <scope>NUCLEOTIDE SEQUENCE</scope>
</reference>
<feature type="region of interest" description="Disordered" evidence="1">
    <location>
        <begin position="204"/>
        <end position="243"/>
    </location>
</feature>
<accession>A0A815AAP5</accession>
<evidence type="ECO:0000256" key="1">
    <source>
        <dbReference type="SAM" id="MobiDB-lite"/>
    </source>
</evidence>
<feature type="compositionally biased region" description="Basic residues" evidence="1">
    <location>
        <begin position="211"/>
        <end position="220"/>
    </location>
</feature>
<dbReference type="EMBL" id="CAJNOE010000526">
    <property type="protein sequence ID" value="CAF1256805.1"/>
    <property type="molecule type" value="Genomic_DNA"/>
</dbReference>
<name>A0A815AAP5_9BILA</name>
<dbReference type="AlphaFoldDB" id="A0A815AAP5"/>
<protein>
    <recommendedName>
        <fullName evidence="5">EF-hand domain-containing protein</fullName>
    </recommendedName>
</protein>
<evidence type="ECO:0000313" key="2">
    <source>
        <dbReference type="EMBL" id="CAF1256805.1"/>
    </source>
</evidence>
<dbReference type="Proteomes" id="UP000663868">
    <property type="component" value="Unassembled WGS sequence"/>
</dbReference>
<gene>
    <name evidence="2" type="ORF">IZO911_LOCUS31659</name>
    <name evidence="3" type="ORF">KXQ929_LOCUS11229</name>
</gene>
<dbReference type="Proteomes" id="UP000663860">
    <property type="component" value="Unassembled WGS sequence"/>
</dbReference>